<dbReference type="OrthoDB" id="5461404at2"/>
<gene>
    <name evidence="3" type="ORF">LFYK43_12350</name>
</gene>
<protein>
    <recommendedName>
        <fullName evidence="2">SHOCT domain-containing protein</fullName>
    </recommendedName>
</protein>
<dbReference type="Pfam" id="PF09851">
    <property type="entry name" value="SHOCT"/>
    <property type="match status" value="1"/>
</dbReference>
<comment type="caution">
    <text evidence="3">The sequence shown here is derived from an EMBL/GenBank/DDBJ whole genome shotgun (WGS) entry which is preliminary data.</text>
</comment>
<keyword evidence="1" id="KW-0812">Transmembrane</keyword>
<keyword evidence="4" id="KW-1185">Reference proteome</keyword>
<evidence type="ECO:0000256" key="1">
    <source>
        <dbReference type="SAM" id="Phobius"/>
    </source>
</evidence>
<sequence length="70" mass="8441">MLHCGSAWTFMGQMGLGWFFWGFVILLLVGVIFYWRHQHSQAEQILDERYARGELNEDEYLHRKKTLNKH</sequence>
<dbReference type="EMBL" id="BFFP01000018">
    <property type="protein sequence ID" value="GBG94776.1"/>
    <property type="molecule type" value="Genomic_DNA"/>
</dbReference>
<dbReference type="InterPro" id="IPR018649">
    <property type="entry name" value="SHOCT"/>
</dbReference>
<keyword evidence="1" id="KW-1133">Transmembrane helix</keyword>
<dbReference type="RefSeq" id="WP_124976501.1">
    <property type="nucleotide sequence ID" value="NZ_BFFP01000018.1"/>
</dbReference>
<keyword evidence="1" id="KW-0472">Membrane</keyword>
<evidence type="ECO:0000259" key="2">
    <source>
        <dbReference type="Pfam" id="PF09851"/>
    </source>
</evidence>
<organism evidence="3 4">
    <name type="scientific">Ligilactobacillus salitolerans</name>
    <dbReference type="NCBI Taxonomy" id="1808352"/>
    <lineage>
        <taxon>Bacteria</taxon>
        <taxon>Bacillati</taxon>
        <taxon>Bacillota</taxon>
        <taxon>Bacilli</taxon>
        <taxon>Lactobacillales</taxon>
        <taxon>Lactobacillaceae</taxon>
        <taxon>Ligilactobacillus</taxon>
    </lineage>
</organism>
<feature type="transmembrane region" description="Helical" evidence="1">
    <location>
        <begin position="18"/>
        <end position="35"/>
    </location>
</feature>
<proteinExistence type="predicted"/>
<accession>A0A401ITC3</accession>
<dbReference type="Proteomes" id="UP000286848">
    <property type="component" value="Unassembled WGS sequence"/>
</dbReference>
<dbReference type="AlphaFoldDB" id="A0A401ITC3"/>
<feature type="domain" description="SHOCT" evidence="2">
    <location>
        <begin position="42"/>
        <end position="67"/>
    </location>
</feature>
<evidence type="ECO:0000313" key="3">
    <source>
        <dbReference type="EMBL" id="GBG94776.1"/>
    </source>
</evidence>
<reference evidence="3 4" key="1">
    <citation type="journal article" date="2019" name="Int. J. Syst. Evol. Microbiol.">
        <title>Lactobacillus salitolerans sp. nov., a novel lactic acid bacterium isolated from spent mushroom substrates.</title>
        <authorList>
            <person name="Tohno M."/>
            <person name="Tanizawa Y."/>
            <person name="Kojima Y."/>
            <person name="Sakamoto M."/>
            <person name="Nakamura Y."/>
            <person name="Ohkuma M."/>
            <person name="Kobayashi H."/>
        </authorList>
    </citation>
    <scope>NUCLEOTIDE SEQUENCE [LARGE SCALE GENOMIC DNA]</scope>
    <source>
        <strain evidence="3 4">YK43</strain>
    </source>
</reference>
<evidence type="ECO:0000313" key="4">
    <source>
        <dbReference type="Proteomes" id="UP000286848"/>
    </source>
</evidence>
<name>A0A401ITC3_9LACO</name>